<organism evidence="2 3">
    <name type="scientific">Parasphingopyxis lamellibrachiae</name>
    <dbReference type="NCBI Taxonomy" id="680125"/>
    <lineage>
        <taxon>Bacteria</taxon>
        <taxon>Pseudomonadati</taxon>
        <taxon>Pseudomonadota</taxon>
        <taxon>Alphaproteobacteria</taxon>
        <taxon>Sphingomonadales</taxon>
        <taxon>Sphingomonadaceae</taxon>
        <taxon>Parasphingopyxis</taxon>
    </lineage>
</organism>
<evidence type="ECO:0000313" key="3">
    <source>
        <dbReference type="Proteomes" id="UP000256310"/>
    </source>
</evidence>
<comment type="caution">
    <text evidence="2">The sequence shown here is derived from an EMBL/GenBank/DDBJ whole genome shotgun (WGS) entry which is preliminary data.</text>
</comment>
<name>A0A3D9FCL6_9SPHN</name>
<dbReference type="EMBL" id="QRDP01000004">
    <property type="protein sequence ID" value="RED15483.1"/>
    <property type="molecule type" value="Genomic_DNA"/>
</dbReference>
<dbReference type="AlphaFoldDB" id="A0A3D9FCL6"/>
<reference evidence="2 3" key="1">
    <citation type="submission" date="2018-07" db="EMBL/GenBank/DDBJ databases">
        <title>Genomic Encyclopedia of Type Strains, Phase IV (KMG-IV): sequencing the most valuable type-strain genomes for metagenomic binning, comparative biology and taxonomic classification.</title>
        <authorList>
            <person name="Goeker M."/>
        </authorList>
    </citation>
    <scope>NUCLEOTIDE SEQUENCE [LARGE SCALE GENOMIC DNA]</scope>
    <source>
        <strain evidence="2 3">DSM 26725</strain>
    </source>
</reference>
<dbReference type="PANTHER" id="PTHR43194:SF2">
    <property type="entry name" value="PEROXISOMAL MEMBRANE PROTEIN LPX1"/>
    <property type="match status" value="1"/>
</dbReference>
<dbReference type="InterPro" id="IPR000073">
    <property type="entry name" value="AB_hydrolase_1"/>
</dbReference>
<dbReference type="PANTHER" id="PTHR43194">
    <property type="entry name" value="HYDROLASE ALPHA/BETA FOLD FAMILY"/>
    <property type="match status" value="1"/>
</dbReference>
<evidence type="ECO:0000313" key="2">
    <source>
        <dbReference type="EMBL" id="RED15483.1"/>
    </source>
</evidence>
<sequence length="256" mass="27371">MNSLNDLAIHMFDGADGEQLAWREMGEGRPIVLLHGFISNAVTNWIKFGHAAKIAALGYRVIMPDLRAHGDSAKPHDPDAYPEDILARDGLALIDHLGLTDYDLGGYSLGARTVVRMHVLGARPQRLIIAGMGLSGLTSLASRADHFRHILTNLGNHPKHSPAWMAEAFLKTTGGDPEALLLILNVFTNTPEDALGAITVPALILAGDEDEDNGSHADLAAIIPNADHIEVPGGHMSCIVKPEFGEAIADWLGKPA</sequence>
<feature type="domain" description="AB hydrolase-1" evidence="1">
    <location>
        <begin position="31"/>
        <end position="237"/>
    </location>
</feature>
<gene>
    <name evidence="2" type="ORF">DFR46_0477</name>
</gene>
<evidence type="ECO:0000259" key="1">
    <source>
        <dbReference type="Pfam" id="PF12697"/>
    </source>
</evidence>
<accession>A0A3D9FCL6</accession>
<protein>
    <submittedName>
        <fullName evidence="2">Pimeloyl-ACP methyl ester carboxylesterase</fullName>
    </submittedName>
</protein>
<dbReference type="SUPFAM" id="SSF53474">
    <property type="entry name" value="alpha/beta-Hydrolases"/>
    <property type="match status" value="1"/>
</dbReference>
<dbReference type="Proteomes" id="UP000256310">
    <property type="component" value="Unassembled WGS sequence"/>
</dbReference>
<proteinExistence type="predicted"/>
<dbReference type="OrthoDB" id="9804723at2"/>
<dbReference type="InterPro" id="IPR029058">
    <property type="entry name" value="AB_hydrolase_fold"/>
</dbReference>
<dbReference type="Gene3D" id="3.40.50.1820">
    <property type="entry name" value="alpha/beta hydrolase"/>
    <property type="match status" value="1"/>
</dbReference>
<dbReference type="Pfam" id="PF12697">
    <property type="entry name" value="Abhydrolase_6"/>
    <property type="match status" value="1"/>
</dbReference>
<dbReference type="InterPro" id="IPR050228">
    <property type="entry name" value="Carboxylesterase_BioH"/>
</dbReference>
<keyword evidence="3" id="KW-1185">Reference proteome</keyword>
<dbReference type="RefSeq" id="WP_116234999.1">
    <property type="nucleotide sequence ID" value="NZ_QRDP01000004.1"/>
</dbReference>